<evidence type="ECO:0000313" key="3">
    <source>
        <dbReference type="Proteomes" id="UP000332933"/>
    </source>
</evidence>
<gene>
    <name evidence="2" type="primary">Aste57867_23644</name>
    <name evidence="1" type="ORF">As57867_023572</name>
    <name evidence="2" type="ORF">ASTE57867_23644</name>
</gene>
<reference evidence="1" key="2">
    <citation type="submission" date="2019-06" db="EMBL/GenBank/DDBJ databases">
        <title>Genomics analysis of Aphanomyces spp. identifies a new class of oomycete effector associated with host adaptation.</title>
        <authorList>
            <person name="Gaulin E."/>
        </authorList>
    </citation>
    <scope>NUCLEOTIDE SEQUENCE</scope>
    <source>
        <strain evidence="1">CBS 578.67</strain>
    </source>
</reference>
<keyword evidence="3" id="KW-1185">Reference proteome</keyword>
<reference evidence="2 3" key="1">
    <citation type="submission" date="2019-03" db="EMBL/GenBank/DDBJ databases">
        <authorList>
            <person name="Gaulin E."/>
            <person name="Dumas B."/>
        </authorList>
    </citation>
    <scope>NUCLEOTIDE SEQUENCE [LARGE SCALE GENOMIC DNA]</scope>
    <source>
        <strain evidence="2">CBS 568.67</strain>
    </source>
</reference>
<dbReference type="EMBL" id="VJMH01007290">
    <property type="protein sequence ID" value="KAF0684409.1"/>
    <property type="molecule type" value="Genomic_DNA"/>
</dbReference>
<proteinExistence type="predicted"/>
<sequence>MEKATAGCTIGVAHTPSEKHAIQTTLCRLAVAFKAKGQDAPQDAASASAPHRVRLPSSLQPYCKPVRGTSLGRDQRMHRRASVANAVQVRGWTLICHVMSVNVSSSPGAWQAILEYHAMGYHLLGSPSGLHCTSFGTTALAMEIGGVVVVMQRACVKLGQSVSLTPRETGPTAASLRHTSWIIISLNNGICLVHNTSPHCPQRSTLAVVV</sequence>
<organism evidence="2 3">
    <name type="scientific">Aphanomyces stellatus</name>
    <dbReference type="NCBI Taxonomy" id="120398"/>
    <lineage>
        <taxon>Eukaryota</taxon>
        <taxon>Sar</taxon>
        <taxon>Stramenopiles</taxon>
        <taxon>Oomycota</taxon>
        <taxon>Saprolegniomycetes</taxon>
        <taxon>Saprolegniales</taxon>
        <taxon>Verrucalvaceae</taxon>
        <taxon>Aphanomyces</taxon>
    </lineage>
</organism>
<dbReference type="EMBL" id="CAADRA010007316">
    <property type="protein sequence ID" value="VFU00289.1"/>
    <property type="molecule type" value="Genomic_DNA"/>
</dbReference>
<name>A0A485LPX4_9STRA</name>
<protein>
    <submittedName>
        <fullName evidence="2">Aste57867_23644 protein</fullName>
    </submittedName>
</protein>
<evidence type="ECO:0000313" key="1">
    <source>
        <dbReference type="EMBL" id="KAF0684409.1"/>
    </source>
</evidence>
<accession>A0A485LPX4</accession>
<dbReference type="AlphaFoldDB" id="A0A485LPX4"/>
<evidence type="ECO:0000313" key="2">
    <source>
        <dbReference type="EMBL" id="VFU00289.1"/>
    </source>
</evidence>
<dbReference type="Proteomes" id="UP000332933">
    <property type="component" value="Unassembled WGS sequence"/>
</dbReference>